<dbReference type="AlphaFoldDB" id="A0A249PHI7"/>
<dbReference type="SUPFAM" id="SSF53850">
    <property type="entry name" value="Periplasmic binding protein-like II"/>
    <property type="match status" value="1"/>
</dbReference>
<dbReference type="STRING" id="716928.GCA_000261485_02365"/>
<dbReference type="Pfam" id="PF01547">
    <property type="entry name" value="SBP_bac_1"/>
    <property type="match status" value="1"/>
</dbReference>
<feature type="chain" id="PRO_5013281421" evidence="6">
    <location>
        <begin position="25"/>
        <end position="419"/>
    </location>
</feature>
<dbReference type="eggNOG" id="COG1653">
    <property type="taxonomic scope" value="Bacteria"/>
</dbReference>
<feature type="signal peptide" evidence="6">
    <location>
        <begin position="1"/>
        <end position="24"/>
    </location>
</feature>
<dbReference type="CDD" id="cd14750">
    <property type="entry name" value="PBP2_TMBP"/>
    <property type="match status" value="1"/>
</dbReference>
<keyword evidence="3" id="KW-0813">Transport</keyword>
<dbReference type="PANTHER" id="PTHR43649:SF34">
    <property type="entry name" value="ABC TRANSPORTER PERIPLASMIC-BINDING PROTEIN YCJN-RELATED"/>
    <property type="match status" value="1"/>
</dbReference>
<evidence type="ECO:0000256" key="1">
    <source>
        <dbReference type="ARBA" id="ARBA00004418"/>
    </source>
</evidence>
<proteinExistence type="inferred from homology"/>
<evidence type="ECO:0000256" key="5">
    <source>
        <dbReference type="ARBA" id="ARBA00022764"/>
    </source>
</evidence>
<evidence type="ECO:0000256" key="3">
    <source>
        <dbReference type="ARBA" id="ARBA00022448"/>
    </source>
</evidence>
<gene>
    <name evidence="7" type="ORF">SJ05684_b44210</name>
</gene>
<comment type="subcellular location">
    <subcellularLocation>
        <location evidence="1">Periplasm</location>
    </subcellularLocation>
</comment>
<keyword evidence="4 6" id="KW-0732">Signal</keyword>
<evidence type="ECO:0000256" key="6">
    <source>
        <dbReference type="SAM" id="SignalP"/>
    </source>
</evidence>
<dbReference type="RefSeq" id="WP_034854553.1">
    <property type="nucleotide sequence ID" value="NZ_AJQT01000043.1"/>
</dbReference>
<accession>A0A249PHI7</accession>
<evidence type="ECO:0000313" key="8">
    <source>
        <dbReference type="Proteomes" id="UP000217211"/>
    </source>
</evidence>
<geneLocation type="plasmid" evidence="8">
    <name>psj05684b</name>
</geneLocation>
<dbReference type="PANTHER" id="PTHR43649">
    <property type="entry name" value="ARABINOSE-BINDING PROTEIN-RELATED"/>
    <property type="match status" value="1"/>
</dbReference>
<dbReference type="Gene3D" id="3.40.190.10">
    <property type="entry name" value="Periplasmic binding protein-like II"/>
    <property type="match status" value="2"/>
</dbReference>
<dbReference type="Proteomes" id="UP000217211">
    <property type="component" value="Plasmid pSJ05684b"/>
</dbReference>
<keyword evidence="5" id="KW-0574">Periplasm</keyword>
<evidence type="ECO:0000256" key="2">
    <source>
        <dbReference type="ARBA" id="ARBA00008520"/>
    </source>
</evidence>
<dbReference type="GO" id="GO:0042597">
    <property type="term" value="C:periplasmic space"/>
    <property type="evidence" value="ECO:0007669"/>
    <property type="project" value="UniProtKB-SubCell"/>
</dbReference>
<dbReference type="EMBL" id="CP023068">
    <property type="protein sequence ID" value="ASY65403.1"/>
    <property type="molecule type" value="Genomic_DNA"/>
</dbReference>
<reference evidence="7 8" key="1">
    <citation type="submission" date="2017-08" db="EMBL/GenBank/DDBJ databases">
        <title>Multipartite genome sequences of Sinorhizobium species nodulating soybeans.</title>
        <authorList>
            <person name="Tian C.F."/>
        </authorList>
    </citation>
    <scope>NUCLEOTIDE SEQUENCE [LARGE SCALE GENOMIC DNA]</scope>
    <source>
        <strain evidence="7 8">CCBAU 05684</strain>
        <plasmid evidence="8">psj05684b</plasmid>
    </source>
</reference>
<sequence length="419" mass="45679">MLRKMCLALAVATSALAVNASAWADITILVPSGSEGDGLRAAAADYAKLKNTRVEIVQAPYANVFEQGANAGATRSGVFDIILMDDPWIPFFAENGHLEDLTSYFKNAGVEGPDDDFLSKSLAICRNPYNEGPYVCLPYVGNAQMFFYDAAKFKEVGVESPETWDDVLKAAAALTEQGDGRYYGYVFRGGQGNPVVADFMPIFWSYGAKMFNDDRTKVTIDTPEGAEGMKMFMSLRDVSPKGVESYNANEVGTAMAAGTAASSINWPNWVATFEDPSQSRMVGKISYGPIPDGTEPGSSEIGHWTMGIMSAAKNKQEAFDFMLWATSPEQIKISAERGNPPVRRSVFTDPELTQQERFRHYPVLMEAIEASTPRPRHPKWPEIENAFGIELSKAVAGTIAPEEALKNSQAAVEQITGLN</sequence>
<evidence type="ECO:0000256" key="4">
    <source>
        <dbReference type="ARBA" id="ARBA00022729"/>
    </source>
</evidence>
<keyword evidence="7" id="KW-0614">Plasmid</keyword>
<comment type="similarity">
    <text evidence="2">Belongs to the bacterial solute-binding protein 1 family.</text>
</comment>
<protein>
    <submittedName>
        <fullName evidence="7">Maltose/maltodextrin ABC transporter, substrate binding periplasmic protein MalE</fullName>
    </submittedName>
</protein>
<dbReference type="InterPro" id="IPR006059">
    <property type="entry name" value="SBP"/>
</dbReference>
<dbReference type="OrthoDB" id="9805950at2"/>
<keyword evidence="8" id="KW-1185">Reference proteome</keyword>
<evidence type="ECO:0000313" key="7">
    <source>
        <dbReference type="EMBL" id="ASY65403.1"/>
    </source>
</evidence>
<name>A0A249PHI7_9HYPH</name>
<organism evidence="7 8">
    <name type="scientific">Sinorhizobium sojae CCBAU 05684</name>
    <dbReference type="NCBI Taxonomy" id="716928"/>
    <lineage>
        <taxon>Bacteria</taxon>
        <taxon>Pseudomonadati</taxon>
        <taxon>Pseudomonadota</taxon>
        <taxon>Alphaproteobacteria</taxon>
        <taxon>Hyphomicrobiales</taxon>
        <taxon>Rhizobiaceae</taxon>
        <taxon>Sinorhizobium/Ensifer group</taxon>
        <taxon>Sinorhizobium</taxon>
    </lineage>
</organism>
<dbReference type="InterPro" id="IPR050490">
    <property type="entry name" value="Bact_solute-bd_prot1"/>
</dbReference>
<dbReference type="KEGG" id="esj:SJ05684_b44210"/>